<reference evidence="2" key="1">
    <citation type="journal article" date="2017" name="ISME J.">
        <title>Energy and carbon metabolisms in a deep terrestrial subsurface fluid microbial community.</title>
        <authorList>
            <person name="Momper L."/>
            <person name="Jungbluth S.P."/>
            <person name="Lee M.D."/>
            <person name="Amend J.P."/>
        </authorList>
    </citation>
    <scope>NUCLEOTIDE SEQUENCE [LARGE SCALE GENOMIC DNA]</scope>
    <source>
        <strain evidence="2">SURF_5</strain>
    </source>
</reference>
<comment type="caution">
    <text evidence="2">The sequence shown here is derived from an EMBL/GenBank/DDBJ whole genome shotgun (WGS) entry which is preliminary data.</text>
</comment>
<protein>
    <submittedName>
        <fullName evidence="2">Uncharacterized protein</fullName>
    </submittedName>
</protein>
<name>A0A3A4P692_ABYX5</name>
<dbReference type="Proteomes" id="UP000265882">
    <property type="component" value="Unassembled WGS sequence"/>
</dbReference>
<feature type="compositionally biased region" description="Polar residues" evidence="1">
    <location>
        <begin position="19"/>
        <end position="29"/>
    </location>
</feature>
<gene>
    <name evidence="2" type="ORF">C4520_01340</name>
</gene>
<proteinExistence type="predicted"/>
<feature type="region of interest" description="Disordered" evidence="1">
    <location>
        <begin position="15"/>
        <end position="37"/>
    </location>
</feature>
<sequence>MAKFPVNPLKWFQKKEAVSQASPRPQASTARPAAQPKKSGGIFMHLITLQKNLQSIELALQQQIECNWLLQKAKTIVSALRGEAEKAEEEELAQGSGQVLAYLDTVLDGRLDFDEEGVSVIKDFVIIFKDALGDAAPGIRMLNVNELEEWNGRYQRLMARMKPVEENSASEVEGPPGFDEQPVSIIEIDNIFETAGLIDGQQYPGASEERQDEAEFLGTSEQSAPLRIDPIHADENLIEADSAPSVEETEAVPPIESETDAEVIPFRPHEAVPPVEEPPEIEIEVIPIGADEANIKDVIIPDAEMKSARELLESDQPPPPPPQLDPPKRTAVEKIGGPAGNGQSGVKTPVQLEEVERLKRKLLQLHEKQEILSTKMSGMLGDLKKAVRTDQKPPAAVSIEKMDIDELEDLIFIGREKG</sequence>
<dbReference type="AlphaFoldDB" id="A0A3A4P692"/>
<reference evidence="2" key="2">
    <citation type="submission" date="2018-03" db="EMBL/GenBank/DDBJ databases">
        <authorList>
            <person name="Keele B.F."/>
        </authorList>
    </citation>
    <scope>NUCLEOTIDE SEQUENCE</scope>
    <source>
        <strain evidence="2">SURF_5</strain>
    </source>
</reference>
<feature type="compositionally biased region" description="Pro residues" evidence="1">
    <location>
        <begin position="316"/>
        <end position="325"/>
    </location>
</feature>
<dbReference type="EMBL" id="QZKU01000014">
    <property type="protein sequence ID" value="RJP26006.1"/>
    <property type="molecule type" value="Genomic_DNA"/>
</dbReference>
<evidence type="ECO:0000313" key="2">
    <source>
        <dbReference type="EMBL" id="RJP26006.1"/>
    </source>
</evidence>
<evidence type="ECO:0000256" key="1">
    <source>
        <dbReference type="SAM" id="MobiDB-lite"/>
    </source>
</evidence>
<organism evidence="2">
    <name type="scientific">Abyssobacteria bacterium (strain SURF_5)</name>
    <dbReference type="NCBI Taxonomy" id="2093360"/>
    <lineage>
        <taxon>Bacteria</taxon>
        <taxon>Pseudomonadati</taxon>
        <taxon>Candidatus Hydrogenedentota</taxon>
        <taxon>Candidatus Abyssobacteria</taxon>
    </lineage>
</organism>
<feature type="region of interest" description="Disordered" evidence="1">
    <location>
        <begin position="311"/>
        <end position="349"/>
    </location>
</feature>
<accession>A0A3A4P692</accession>